<proteinExistence type="predicted"/>
<name>A0A975DF77_9GAMM</name>
<dbReference type="AlphaFoldDB" id="A0A975DF77"/>
<dbReference type="InterPro" id="IPR023614">
    <property type="entry name" value="Porin_dom_sf"/>
</dbReference>
<dbReference type="EMBL" id="CP072133">
    <property type="protein sequence ID" value="QTH70726.1"/>
    <property type="molecule type" value="Genomic_DNA"/>
</dbReference>
<evidence type="ECO:0000256" key="1">
    <source>
        <dbReference type="SAM" id="SignalP"/>
    </source>
</evidence>
<dbReference type="Pfam" id="PF07396">
    <property type="entry name" value="Porin_O_P"/>
    <property type="match status" value="1"/>
</dbReference>
<feature type="signal peptide" evidence="1">
    <location>
        <begin position="1"/>
        <end position="22"/>
    </location>
</feature>
<gene>
    <name evidence="2" type="ORF">J5O05_12450</name>
</gene>
<dbReference type="RefSeq" id="WP_208842310.1">
    <property type="nucleotide sequence ID" value="NZ_CP072133.1"/>
</dbReference>
<sequence length="381" mass="41672">MKTSFKLAALTLALSAAFSTQAAEISTKGGFKVKSDDGRYTFAVGGRIQMDGTAFNSDDIDLNNGTEMRRARITLKANIEEWEYKLDYDYISSESVKDAFIAYNGFKNTIIQIGNQRQAFGMEANTSSNDVSFIERSLITDPFDQGRGFGIAAKQWGDNWSLNYGVYGQDVNAANGKDEELSFNGRFAYAPIKEKDRMVSFGFSALQTELEDGGSVRLRARPESHQANTRIVDSSSIAADSYTMFGLESVMQFGSLTLLGEYIKEDVDSVDGSDPSFDGYFVSASYLLDGGMRNYTTKGGKFKGYKPGANGAWELTARISSLDLNDADANVFGGKVDSITLGANYYINSNMLAKFNVVSANGDEFAKYDSTSVGARLQVVW</sequence>
<dbReference type="KEGG" id="pxi:J5O05_12450"/>
<dbReference type="Gene3D" id="2.40.160.10">
    <property type="entry name" value="Porin"/>
    <property type="match status" value="1"/>
</dbReference>
<accession>A0A975DF77</accession>
<dbReference type="InterPro" id="IPR010870">
    <property type="entry name" value="Porin_O/P"/>
</dbReference>
<dbReference type="Proteomes" id="UP000664904">
    <property type="component" value="Chromosome"/>
</dbReference>
<keyword evidence="3" id="KW-1185">Reference proteome</keyword>
<dbReference type="SUPFAM" id="SSF56935">
    <property type="entry name" value="Porins"/>
    <property type="match status" value="1"/>
</dbReference>
<evidence type="ECO:0000313" key="2">
    <source>
        <dbReference type="EMBL" id="QTH70726.1"/>
    </source>
</evidence>
<evidence type="ECO:0008006" key="4">
    <source>
        <dbReference type="Google" id="ProtNLM"/>
    </source>
</evidence>
<evidence type="ECO:0000313" key="3">
    <source>
        <dbReference type="Proteomes" id="UP000664904"/>
    </source>
</evidence>
<keyword evidence="1" id="KW-0732">Signal</keyword>
<organism evidence="2 3">
    <name type="scientific">Pseudoalteromonas xiamenensis</name>
    <dbReference type="NCBI Taxonomy" id="882626"/>
    <lineage>
        <taxon>Bacteria</taxon>
        <taxon>Pseudomonadati</taxon>
        <taxon>Pseudomonadota</taxon>
        <taxon>Gammaproteobacteria</taxon>
        <taxon>Alteromonadales</taxon>
        <taxon>Pseudoalteromonadaceae</taxon>
        <taxon>Pseudoalteromonas</taxon>
    </lineage>
</organism>
<reference evidence="2" key="1">
    <citation type="submission" date="2021-03" db="EMBL/GenBank/DDBJ databases">
        <title>Complete Genome of Pseudoalteromonas xiamenensis STKMTI.2, a new potential marine bacterium producing anti-Vibrio compounds.</title>
        <authorList>
            <person name="Handayani D.P."/>
            <person name="Isnansetyo A."/>
            <person name="Istiqomah I."/>
            <person name="Jumina J."/>
        </authorList>
    </citation>
    <scope>NUCLEOTIDE SEQUENCE</scope>
    <source>
        <strain evidence="2">STKMTI.2</strain>
    </source>
</reference>
<protein>
    <recommendedName>
        <fullName evidence="4">Porin</fullName>
    </recommendedName>
</protein>
<feature type="chain" id="PRO_5038045304" description="Porin" evidence="1">
    <location>
        <begin position="23"/>
        <end position="381"/>
    </location>
</feature>